<dbReference type="GO" id="GO:0000122">
    <property type="term" value="P:negative regulation of transcription by RNA polymerase II"/>
    <property type="evidence" value="ECO:0007669"/>
    <property type="project" value="TreeGrafter"/>
</dbReference>
<gene>
    <name evidence="1" type="primary">Lin37</name>
    <name evidence="1" type="ORF">AGEPHO_R15588</name>
</gene>
<dbReference type="PANTHER" id="PTHR31336:SF3">
    <property type="entry name" value="PROTEIN LIN-37 HOMOLOG"/>
    <property type="match status" value="1"/>
</dbReference>
<dbReference type="EMBL" id="VZSP01018559">
    <property type="protein sequence ID" value="NWZ17028.1"/>
    <property type="molecule type" value="Genomic_DNA"/>
</dbReference>
<protein>
    <submittedName>
        <fullName evidence="1">LIN37 protein</fullName>
    </submittedName>
</protein>
<name>A0A7K7KE62_AGEPH</name>
<dbReference type="GO" id="GO:0031523">
    <property type="term" value="C:Myb complex"/>
    <property type="evidence" value="ECO:0007669"/>
    <property type="project" value="TreeGrafter"/>
</dbReference>
<dbReference type="Pfam" id="PF15306">
    <property type="entry name" value="LIN37"/>
    <property type="match status" value="1"/>
</dbReference>
<dbReference type="AlphaFoldDB" id="A0A7K7KE62"/>
<comment type="caution">
    <text evidence="1">The sequence shown here is derived from an EMBL/GenBank/DDBJ whole genome shotgun (WGS) entry which is preliminary data.</text>
</comment>
<dbReference type="Proteomes" id="UP000521525">
    <property type="component" value="Unassembled WGS sequence"/>
</dbReference>
<feature type="non-terminal residue" evidence="1">
    <location>
        <position position="55"/>
    </location>
</feature>
<dbReference type="GO" id="GO:0017053">
    <property type="term" value="C:transcription repressor complex"/>
    <property type="evidence" value="ECO:0007669"/>
    <property type="project" value="InterPro"/>
</dbReference>
<sequence>PRPQVLDPAPSITSLIYENMDRWKRVRQRWREAAQRQQQRYGPSLRLLRIIYERQ</sequence>
<proteinExistence type="predicted"/>
<reference evidence="1 2" key="1">
    <citation type="submission" date="2019-09" db="EMBL/GenBank/DDBJ databases">
        <title>Bird 10,000 Genomes (B10K) Project - Family phase.</title>
        <authorList>
            <person name="Zhang G."/>
        </authorList>
    </citation>
    <scope>NUCLEOTIDE SEQUENCE [LARGE SCALE GENOMIC DNA]</scope>
    <source>
        <strain evidence="1">OUT-0050</strain>
        <tissue evidence="1">Muscle</tissue>
    </source>
</reference>
<dbReference type="InterPro" id="IPR028226">
    <property type="entry name" value="LIN37"/>
</dbReference>
<dbReference type="PANTHER" id="PTHR31336">
    <property type="entry name" value="LIN37 HOMOLOG"/>
    <property type="match status" value="1"/>
</dbReference>
<feature type="non-terminal residue" evidence="1">
    <location>
        <position position="1"/>
    </location>
</feature>
<organism evidence="1 2">
    <name type="scientific">Agelaius phoeniceus</name>
    <name type="common">Red-winged blackbird</name>
    <name type="synonym">Oriolus phoeniceus</name>
    <dbReference type="NCBI Taxonomy" id="39638"/>
    <lineage>
        <taxon>Eukaryota</taxon>
        <taxon>Metazoa</taxon>
        <taxon>Chordata</taxon>
        <taxon>Craniata</taxon>
        <taxon>Vertebrata</taxon>
        <taxon>Euteleostomi</taxon>
        <taxon>Archelosauria</taxon>
        <taxon>Archosauria</taxon>
        <taxon>Dinosauria</taxon>
        <taxon>Saurischia</taxon>
        <taxon>Theropoda</taxon>
        <taxon>Coelurosauria</taxon>
        <taxon>Aves</taxon>
        <taxon>Neognathae</taxon>
        <taxon>Neoaves</taxon>
        <taxon>Telluraves</taxon>
        <taxon>Australaves</taxon>
        <taxon>Passeriformes</taxon>
        <taxon>Passeroidea</taxon>
        <taxon>Icteridae</taxon>
        <taxon>Agelaius</taxon>
    </lineage>
</organism>
<evidence type="ECO:0000313" key="1">
    <source>
        <dbReference type="EMBL" id="NWZ17028.1"/>
    </source>
</evidence>
<keyword evidence="2" id="KW-1185">Reference proteome</keyword>
<accession>A0A7K7KE62</accession>
<evidence type="ECO:0000313" key="2">
    <source>
        <dbReference type="Proteomes" id="UP000521525"/>
    </source>
</evidence>